<dbReference type="Pfam" id="PF18962">
    <property type="entry name" value="Por_Secre_tail"/>
    <property type="match status" value="1"/>
</dbReference>
<dbReference type="Proteomes" id="UP000184020">
    <property type="component" value="Unassembled WGS sequence"/>
</dbReference>
<dbReference type="AlphaFoldDB" id="A0A1M5QEA4"/>
<keyword evidence="1" id="KW-0732">Signal</keyword>
<reference evidence="4" key="1">
    <citation type="submission" date="2016-11" db="EMBL/GenBank/DDBJ databases">
        <authorList>
            <person name="Varghese N."/>
            <person name="Submissions S."/>
        </authorList>
    </citation>
    <scope>NUCLEOTIDE SEQUENCE [LARGE SCALE GENOMIC DNA]</scope>
    <source>
        <strain evidence="4">DSM 17659</strain>
    </source>
</reference>
<sequence>MNLQSKKVNLPLLLILFFSLKGIGQNNQVNSNDIMETIITSGNNATGSSGSISYSIGQVFYTYIGLESVYNVAQGIQHQELNKSENIVEAIEGKAEVFVFPNPTADFVNVNLKGFDLVTGQQSYQLYNLQGRLIKQNTINQIQSQISLNNLTPSIYVLRIYVNNKVLNTFKIIKQ</sequence>
<feature type="domain" description="Secretion system C-terminal sorting" evidence="2">
    <location>
        <begin position="99"/>
        <end position="166"/>
    </location>
</feature>
<dbReference type="EMBL" id="FQWF01000016">
    <property type="protein sequence ID" value="SHH12372.1"/>
    <property type="molecule type" value="Genomic_DNA"/>
</dbReference>
<name>A0A1M5QEA4_9FLAO</name>
<accession>A0A1M5QEA4</accession>
<evidence type="ECO:0000313" key="4">
    <source>
        <dbReference type="Proteomes" id="UP000184020"/>
    </source>
</evidence>
<evidence type="ECO:0000259" key="2">
    <source>
        <dbReference type="Pfam" id="PF18962"/>
    </source>
</evidence>
<dbReference type="InterPro" id="IPR026444">
    <property type="entry name" value="Secre_tail"/>
</dbReference>
<keyword evidence="4" id="KW-1185">Reference proteome</keyword>
<organism evidence="3 4">
    <name type="scientific">Flavobacterium micromati</name>
    <dbReference type="NCBI Taxonomy" id="229205"/>
    <lineage>
        <taxon>Bacteria</taxon>
        <taxon>Pseudomonadati</taxon>
        <taxon>Bacteroidota</taxon>
        <taxon>Flavobacteriia</taxon>
        <taxon>Flavobacteriales</taxon>
        <taxon>Flavobacteriaceae</taxon>
        <taxon>Flavobacterium</taxon>
    </lineage>
</organism>
<dbReference type="NCBIfam" id="TIGR04183">
    <property type="entry name" value="Por_Secre_tail"/>
    <property type="match status" value="1"/>
</dbReference>
<proteinExistence type="predicted"/>
<gene>
    <name evidence="3" type="ORF">SAMN05444372_11623</name>
</gene>
<protein>
    <submittedName>
        <fullName evidence="3">Por secretion system C-terminal sorting domain-containing protein</fullName>
    </submittedName>
</protein>
<dbReference type="STRING" id="229205.SAMN05444372_11623"/>
<evidence type="ECO:0000256" key="1">
    <source>
        <dbReference type="ARBA" id="ARBA00022729"/>
    </source>
</evidence>
<evidence type="ECO:0000313" key="3">
    <source>
        <dbReference type="EMBL" id="SHH12372.1"/>
    </source>
</evidence>